<evidence type="ECO:0000313" key="1">
    <source>
        <dbReference type="EMBL" id="KAK9222802.1"/>
    </source>
</evidence>
<dbReference type="EMBL" id="JBCGBO010000002">
    <property type="protein sequence ID" value="KAK9222802.1"/>
    <property type="molecule type" value="Genomic_DNA"/>
</dbReference>
<proteinExistence type="predicted"/>
<dbReference type="Proteomes" id="UP001428341">
    <property type="component" value="Unassembled WGS sequence"/>
</dbReference>
<organism evidence="1 2">
    <name type="scientific">Citrus x changshan-huyou</name>
    <dbReference type="NCBI Taxonomy" id="2935761"/>
    <lineage>
        <taxon>Eukaryota</taxon>
        <taxon>Viridiplantae</taxon>
        <taxon>Streptophyta</taxon>
        <taxon>Embryophyta</taxon>
        <taxon>Tracheophyta</taxon>
        <taxon>Spermatophyta</taxon>
        <taxon>Magnoliopsida</taxon>
        <taxon>eudicotyledons</taxon>
        <taxon>Gunneridae</taxon>
        <taxon>Pentapetalae</taxon>
        <taxon>rosids</taxon>
        <taxon>malvids</taxon>
        <taxon>Sapindales</taxon>
        <taxon>Rutaceae</taxon>
        <taxon>Aurantioideae</taxon>
        <taxon>Citrus</taxon>
    </lineage>
</organism>
<comment type="caution">
    <text evidence="1">The sequence shown here is derived from an EMBL/GenBank/DDBJ whole genome shotgun (WGS) entry which is preliminary data.</text>
</comment>
<protein>
    <submittedName>
        <fullName evidence="1">Uncharacterized protein</fullName>
    </submittedName>
</protein>
<accession>A0AAP0MZI5</accession>
<gene>
    <name evidence="1" type="ORF">WN944_011241</name>
</gene>
<keyword evidence="2" id="KW-1185">Reference proteome</keyword>
<sequence>MLINEYGNRCAKLKGPRKYSFSFTALLSDDASFRFSLSNVEVPSTEQLKISAAVAVVEVGGLVPVHFAFGNDHVAVDSLGIAAAAEVGCILLAHSEIPNCLARDMAAAENHTVVVDPDTSSEAGALEAVVRRRLWVHSCPDSNFFWIIQ</sequence>
<dbReference type="AlphaFoldDB" id="A0AAP0MZI5"/>
<name>A0AAP0MZI5_9ROSI</name>
<evidence type="ECO:0000313" key="2">
    <source>
        <dbReference type="Proteomes" id="UP001428341"/>
    </source>
</evidence>
<reference evidence="1 2" key="1">
    <citation type="submission" date="2024-05" db="EMBL/GenBank/DDBJ databases">
        <title>Haplotype-resolved chromosome-level genome assembly of Huyou (Citrus changshanensis).</title>
        <authorList>
            <person name="Miao C."/>
            <person name="Chen W."/>
            <person name="Wu Y."/>
            <person name="Wang L."/>
            <person name="Zhao S."/>
            <person name="Grierson D."/>
            <person name="Xu C."/>
            <person name="Chen K."/>
        </authorList>
    </citation>
    <scope>NUCLEOTIDE SEQUENCE [LARGE SCALE GENOMIC DNA]</scope>
    <source>
        <strain evidence="1">01-14</strain>
        <tissue evidence="1">Leaf</tissue>
    </source>
</reference>